<evidence type="ECO:0000313" key="2">
    <source>
        <dbReference type="Proteomes" id="UP001162030"/>
    </source>
</evidence>
<organism evidence="1 2">
    <name type="scientific">Methylocaldum szegediense</name>
    <dbReference type="NCBI Taxonomy" id="73780"/>
    <lineage>
        <taxon>Bacteria</taxon>
        <taxon>Pseudomonadati</taxon>
        <taxon>Pseudomonadota</taxon>
        <taxon>Gammaproteobacteria</taxon>
        <taxon>Methylococcales</taxon>
        <taxon>Methylococcaceae</taxon>
        <taxon>Methylocaldum</taxon>
    </lineage>
</organism>
<dbReference type="EMBL" id="OX458333">
    <property type="protein sequence ID" value="CAI8947809.1"/>
    <property type="molecule type" value="Genomic_DNA"/>
</dbReference>
<evidence type="ECO:0000313" key="1">
    <source>
        <dbReference type="EMBL" id="CAI8947809.1"/>
    </source>
</evidence>
<keyword evidence="2" id="KW-1185">Reference proteome</keyword>
<proteinExistence type="predicted"/>
<gene>
    <name evidence="1" type="ORF">MSZNOR_4379</name>
</gene>
<reference evidence="1 2" key="1">
    <citation type="submission" date="2023-03" db="EMBL/GenBank/DDBJ databases">
        <authorList>
            <person name="Pearce D."/>
        </authorList>
    </citation>
    <scope>NUCLEOTIDE SEQUENCE [LARGE SCALE GENOMIC DNA]</scope>
    <source>
        <strain evidence="1">Msz</strain>
    </source>
</reference>
<sequence>MAYASGLGVDQRFSLLLSNPLVKARRLWSEHKNNRMSAALTGVILRFTLALSVSRKAVAACPEIRWDKE</sequence>
<name>A0ABN8X8T4_9GAMM</name>
<accession>A0ABN8X8T4</accession>
<protein>
    <submittedName>
        <fullName evidence="1">Uncharacterized protein</fullName>
    </submittedName>
</protein>
<dbReference type="Proteomes" id="UP001162030">
    <property type="component" value="Chromosome"/>
</dbReference>